<feature type="chain" id="PRO_5004895785" evidence="1">
    <location>
        <begin position="25"/>
        <end position="388"/>
    </location>
</feature>
<protein>
    <submittedName>
        <fullName evidence="2">Uncharacterized protein</fullName>
    </submittedName>
</protein>
<feature type="signal peptide" evidence="1">
    <location>
        <begin position="1"/>
        <end position="24"/>
    </location>
</feature>
<name>W7IC69_9PSEU</name>
<keyword evidence="1" id="KW-0732">Signal</keyword>
<reference evidence="2 3" key="1">
    <citation type="journal article" date="2014" name="Genome Announc.">
        <title>Draft Genome Sequence of the Antitrypanosomally Active Sponge-Associated Bacterium Actinokineospora sp. Strain EG49.</title>
        <authorList>
            <person name="Harjes J."/>
            <person name="Ryu T."/>
            <person name="Abdelmohsen U.R."/>
            <person name="Moitinho-Silva L."/>
            <person name="Horn H."/>
            <person name="Ravasi T."/>
            <person name="Hentschel U."/>
        </authorList>
    </citation>
    <scope>NUCLEOTIDE SEQUENCE [LARGE SCALE GENOMIC DNA]</scope>
    <source>
        <strain evidence="2 3">EG49</strain>
    </source>
</reference>
<keyword evidence="3" id="KW-1185">Reference proteome</keyword>
<dbReference type="EMBL" id="AYXG01000259">
    <property type="protein sequence ID" value="EWC58108.1"/>
    <property type="molecule type" value="Genomic_DNA"/>
</dbReference>
<evidence type="ECO:0000313" key="3">
    <source>
        <dbReference type="Proteomes" id="UP000019277"/>
    </source>
</evidence>
<proteinExistence type="predicted"/>
<accession>W7IC69</accession>
<comment type="caution">
    <text evidence="2">The sequence shown here is derived from an EMBL/GenBank/DDBJ whole genome shotgun (WGS) entry which is preliminary data.</text>
</comment>
<dbReference type="eggNOG" id="COG5563">
    <property type="taxonomic scope" value="Bacteria"/>
</dbReference>
<dbReference type="RefSeq" id="WP_152552395.1">
    <property type="nucleotide sequence ID" value="NZ_AYXG01000259.1"/>
</dbReference>
<organism evidence="2 3">
    <name type="scientific">Actinokineospora spheciospongiae</name>
    <dbReference type="NCBI Taxonomy" id="909613"/>
    <lineage>
        <taxon>Bacteria</taxon>
        <taxon>Bacillati</taxon>
        <taxon>Actinomycetota</taxon>
        <taxon>Actinomycetes</taxon>
        <taxon>Pseudonocardiales</taxon>
        <taxon>Pseudonocardiaceae</taxon>
        <taxon>Actinokineospora</taxon>
    </lineage>
</organism>
<sequence>MIRRRVVVAAAAALMSLGALPADAAPGVRVLPLPPGASFIAFQRISGTGLVYGQVQRPDGSRHATVWRGDSVRELAPAAASSTAVHANDLGLVAGTITPAGAVPAATRATAWFLGRTFDLHPAGAQQSYAVDVNNRGEVLVEAYFPGPTPDERGVEQISVWRAGSVRVLHRGPQGNGYPVIGDGGHVAASVVDGAGTSAVRVWDGRGRVLADVTPAETYVSPFPLDVNTRGEVLIQAYAGYVQGRMYLWRNGTAVAVSGLPGARDVQANPFDFFNRTFLNDAGEVVATSDYRAFRWRDGVATPLAPQGGFSYPQGINERGEVAVESCAGAIHDCTPQIVSRAGETTVITGPPGSAPNVLVSDINRHRRQVVGVARDAATGASLGFVQG</sequence>
<evidence type="ECO:0000256" key="1">
    <source>
        <dbReference type="SAM" id="SignalP"/>
    </source>
</evidence>
<dbReference type="AlphaFoldDB" id="W7IC69"/>
<evidence type="ECO:0000313" key="2">
    <source>
        <dbReference type="EMBL" id="EWC58108.1"/>
    </source>
</evidence>
<gene>
    <name evidence="2" type="ORF">UO65_6615</name>
</gene>
<dbReference type="OrthoDB" id="4310309at2"/>
<dbReference type="Proteomes" id="UP000019277">
    <property type="component" value="Unassembled WGS sequence"/>
</dbReference>